<dbReference type="FunFam" id="1.10.287.70:FF:000007">
    <property type="entry name" value="Voltage-dependent L-type calcium channel subunit alpha"/>
    <property type="match status" value="1"/>
</dbReference>
<keyword evidence="20" id="KW-0325">Glycoprotein</keyword>
<evidence type="ECO:0000256" key="15">
    <source>
        <dbReference type="ARBA" id="ARBA00023157"/>
    </source>
</evidence>
<evidence type="ECO:0000256" key="1">
    <source>
        <dbReference type="ARBA" id="ARBA00004651"/>
    </source>
</evidence>
<dbReference type="GO" id="GO:0043025">
    <property type="term" value="C:neuronal cell body"/>
    <property type="evidence" value="ECO:0007669"/>
    <property type="project" value="TreeGrafter"/>
</dbReference>
<keyword evidence="6 21" id="KW-0107">Calcium channel</keyword>
<feature type="compositionally biased region" description="Basic residues" evidence="23">
    <location>
        <begin position="2456"/>
        <end position="2473"/>
    </location>
</feature>
<dbReference type="PRINTS" id="PR00167">
    <property type="entry name" value="CACHANNEL"/>
</dbReference>
<comment type="similarity">
    <text evidence="18">Belongs to the calcium channel alpha-1 subunit (TC 1.A.1.11) family. CACNA1A subfamily.</text>
</comment>
<evidence type="ECO:0000256" key="7">
    <source>
        <dbReference type="ARBA" id="ARBA00022692"/>
    </source>
</evidence>
<feature type="coiled-coil region" evidence="22">
    <location>
        <begin position="881"/>
        <end position="917"/>
    </location>
</feature>
<dbReference type="Gene3D" id="6.10.250.2500">
    <property type="match status" value="1"/>
</dbReference>
<evidence type="ECO:0000256" key="5">
    <source>
        <dbReference type="ARBA" id="ARBA00022568"/>
    </source>
</evidence>
<feature type="region of interest" description="Disordered" evidence="23">
    <location>
        <begin position="311"/>
        <end position="340"/>
    </location>
</feature>
<feature type="compositionally biased region" description="Gly residues" evidence="23">
    <location>
        <begin position="26"/>
        <end position="35"/>
    </location>
</feature>
<dbReference type="SUPFAM" id="SSF81324">
    <property type="entry name" value="Voltage-gated potassium channels"/>
    <property type="match status" value="5"/>
</dbReference>
<keyword evidence="11 21" id="KW-0851">Voltage-gated channel</keyword>
<evidence type="ECO:0000256" key="4">
    <source>
        <dbReference type="ARBA" id="ARBA00022553"/>
    </source>
</evidence>
<feature type="region of interest" description="Disordered" evidence="23">
    <location>
        <begin position="990"/>
        <end position="1251"/>
    </location>
</feature>
<evidence type="ECO:0000313" key="27">
    <source>
        <dbReference type="Proteomes" id="UP001166674"/>
    </source>
</evidence>
<comment type="catalytic activity">
    <reaction evidence="17">
        <text>Ca(2+)(in) = Ca(2+)(out)</text>
        <dbReference type="Rhea" id="RHEA:29671"/>
        <dbReference type="ChEBI" id="CHEBI:29108"/>
    </reaction>
</comment>
<feature type="compositionally biased region" description="Polar residues" evidence="23">
    <location>
        <begin position="1144"/>
        <end position="1156"/>
    </location>
</feature>
<dbReference type="InterPro" id="IPR005821">
    <property type="entry name" value="Ion_trans_dom"/>
</dbReference>
<keyword evidence="22" id="KW-0175">Coiled coil</keyword>
<feature type="compositionally biased region" description="Basic and acidic residues" evidence="23">
    <location>
        <begin position="2445"/>
        <end position="2455"/>
    </location>
</feature>
<comment type="function">
    <text evidence="21">Voltage-sensitive calcium channels (VSCC) mediate the entry of calcium ions into excitable cells and are also involved in a variety of calcium-dependent processes, including muscle contraction, hormone or neurotransmitter release, gene expression, cell motility, cell division and cell death. The isoform alpha-1A gives rise to P and/or Q-type calcium currents.</text>
</comment>
<protein>
    <recommendedName>
        <fullName evidence="21">Voltage-dependent P/Q-type calcium channel subunit alpha</fullName>
    </recommendedName>
</protein>
<evidence type="ECO:0000256" key="10">
    <source>
        <dbReference type="ARBA" id="ARBA00022837"/>
    </source>
</evidence>
<evidence type="ECO:0000256" key="3">
    <source>
        <dbReference type="ARBA" id="ARBA00022475"/>
    </source>
</evidence>
<evidence type="ECO:0000256" key="11">
    <source>
        <dbReference type="ARBA" id="ARBA00022882"/>
    </source>
</evidence>
<evidence type="ECO:0000256" key="22">
    <source>
        <dbReference type="SAM" id="Coils"/>
    </source>
</evidence>
<keyword evidence="3" id="KW-1003">Cell membrane</keyword>
<feature type="compositionally biased region" description="Polar residues" evidence="23">
    <location>
        <begin position="2291"/>
        <end position="2307"/>
    </location>
</feature>
<dbReference type="GO" id="GO:0046872">
    <property type="term" value="F:metal ion binding"/>
    <property type="evidence" value="ECO:0007669"/>
    <property type="project" value="UniProtKB-KW"/>
</dbReference>
<dbReference type="PANTHER" id="PTHR45628:SF3">
    <property type="entry name" value="VOLTAGE-DEPENDENT P_Q-TYPE CALCIUM CHANNEL SUBUNIT ALPHA-1A"/>
    <property type="match status" value="1"/>
</dbReference>
<keyword evidence="14 24" id="KW-0472">Membrane</keyword>
<reference evidence="26" key="1">
    <citation type="submission" date="2020-03" db="EMBL/GenBank/DDBJ databases">
        <title>Studies in the Genomics of Life Span.</title>
        <authorList>
            <person name="Glass D."/>
        </authorList>
    </citation>
    <scope>NUCLEOTIDE SEQUENCE</scope>
    <source>
        <strain evidence="26">SUZIE</strain>
        <tissue evidence="26">Muscle</tissue>
    </source>
</reference>
<feature type="compositionally biased region" description="Basic and acidic residues" evidence="23">
    <location>
        <begin position="2474"/>
        <end position="2510"/>
    </location>
</feature>
<dbReference type="GO" id="GO:0005891">
    <property type="term" value="C:voltage-gated calcium channel complex"/>
    <property type="evidence" value="ECO:0007669"/>
    <property type="project" value="InterPro"/>
</dbReference>
<dbReference type="Pfam" id="PF00520">
    <property type="entry name" value="Ion_trans"/>
    <property type="match status" value="5"/>
</dbReference>
<dbReference type="FunFam" id="1.20.120.350:FF:000013">
    <property type="entry name" value="Voltage-dependent N-type calcium channel subunit alpha"/>
    <property type="match status" value="1"/>
</dbReference>
<feature type="region of interest" description="Disordered" evidence="23">
    <location>
        <begin position="1"/>
        <end position="35"/>
    </location>
</feature>
<dbReference type="PRINTS" id="PR01632">
    <property type="entry name" value="PQVDCCALPHA1"/>
</dbReference>
<dbReference type="FunFam" id="1.20.120.350:FF:000011">
    <property type="entry name" value="Voltage-dependent N-type calcium channel subunit alpha"/>
    <property type="match status" value="1"/>
</dbReference>
<feature type="compositionally biased region" description="Pro residues" evidence="23">
    <location>
        <begin position="1159"/>
        <end position="1171"/>
    </location>
</feature>
<evidence type="ECO:0000259" key="25">
    <source>
        <dbReference type="SMART" id="SM01062"/>
    </source>
</evidence>
<feature type="compositionally biased region" description="Low complexity" evidence="23">
    <location>
        <begin position="15"/>
        <end position="25"/>
    </location>
</feature>
<feature type="region of interest" description="Disordered" evidence="23">
    <location>
        <begin position="2245"/>
        <end position="2750"/>
    </location>
</feature>
<dbReference type="Proteomes" id="UP001166674">
    <property type="component" value="Unassembled WGS sequence"/>
</dbReference>
<dbReference type="FunFam" id="1.10.238.10:FF:000063">
    <property type="entry name" value="Voltage-dependent N-type calcium channel subunit alpha"/>
    <property type="match status" value="1"/>
</dbReference>
<dbReference type="EMBL" id="JAATJV010446219">
    <property type="protein sequence ID" value="MBZ3891256.1"/>
    <property type="molecule type" value="Genomic_DNA"/>
</dbReference>
<name>A0AA41TAR0_SCICA</name>
<feature type="region of interest" description="Disordered" evidence="23">
    <location>
        <begin position="1315"/>
        <end position="1360"/>
    </location>
</feature>
<comment type="caution">
    <text evidence="26">The sequence shown here is derived from an EMBL/GenBank/DDBJ whole genome shotgun (WGS) entry which is preliminary data.</text>
</comment>
<feature type="compositionally biased region" description="Polar residues" evidence="23">
    <location>
        <begin position="1176"/>
        <end position="1190"/>
    </location>
</feature>
<sequence length="2750" mass="306287">MGWAEECLRRRSSSRRPLGPGSSSGSSGGGGGGGGVFRSVRAQDLQVLRGPRPLRAGHTGLAPQYYFGNSDGKRLSCSAHTHFFLSVFHPRVEQFTDVETELGFSLIPGTPFEYMILATIIANCIVLALEQHLPDDDKTPMSERLDDTEPYFIGIFCFEAGIKIIALGFAFHKGSYLRNGWNVMDFVVVLTGPAAVCANRFKDEGRQSTKTLSILATVGTEFDLRTLRAVRVLRPLKLVSGIPSLQVVLKSIMKAMIPLLQIGLLLFFAILIFAIIGLEFYMGKFHTTCFEEGTARAGTCATILSPERLPEPKMHREAEDSTDDIQGESPAPCGTEEPARTCPNGTRCQPYWEGPNNGITQFDNILFAVLTVFQCITMEGWTDLLYNSNDASGNTWNWLYFIPLIIIGSFFMLNLVLGVLSGEFAKERERVENRRAFLKLRRQQQIERELNGYMEWISKAEEVILAEDEADVEQRHPFDGWRGSLRAEGDVCFSRLSIVGALRRATIKKSKTDLLQPEEAEDQLADIASVGSPFARASIKSAKLENSTFFHKKERRMRFYIRRMVKTQAFYWTVLSLVALNTLCVAIVHYNQPEWLSDFLCEYRAGDLFLLCWWFNFDEGTPPTNFDTFPAAIMTVFQILTGEDWNEVMYDGIKSQGGVQGGMVFSIYFIGNYTLLNVFLAIAVDNLANAQELTKVCGGAFTGKIERSRSRAARTLQPCFGVCVGGSAVIIGSIFEVIWAVIKPGTSFGISVLRALRLLRIFKVTKYWASLRNLVVSLLNSMKSIISLLFLLFLFIVVFALLGMQLFGGQFNFDEGTPPTNFDTFPAAIMTVFQILTGEDWNEVMYDGIKSQGGVQGGMVFSIYFIVLTLFGNYTLLNVFLAIAVDNLANAQELTKDEQEEEEAANQKLALQKAKEVAEVSPLSAANMSIAVKEQQRNQKPAKSVWEQRTSEMRKQNLLASREALYPELDPDERWKAAYARHLRPDVKTHLDRPLVVDPQENRNNNTNKSRAAEPAGSRPARGGEGEGEGPDGGERRRRHRHGPPAAYDGDARREDKERRHRRRKENQGAGVPLSGPNLSTTRPIQQDLGRQDPPLAEDIDNMKNNKLATAEPASPHDSLGHAGLPQSPAKMGNSTDPGPAPASATNPQNAASRRTPNNPGPPSDPGPPKAPENSLIVTNPSSTQNNSAKTARKPEHTAVDIPPAGPPLSHTVVQVNKNANPDPLPKKEEEKKEEDDPGEDGPKPMPPYSSMFILSTTNPLRRLCHYILNLRYFEMCILMVIAMSSIALAAEDPVQPNAPRNNGSGARLSRADLQVPSEAGSAVNKNANPDPLPKKEEEKKEEDDPGEDGPKPMPPYSSMFILSTTNPHPLSVRSLSACCIPGPAPGAGAATGDWLETDLGADQEPAITLTDSLSESPEATRAGKEPGAGVRGRPLMAVLGITSWPSHALMRGHALMPLGGESGLRDVDRLSRQKLVPGKAKVLRYFDYVFTGVFTFEMVIKMIDLGLVLHQGAYFRDLWNILDFIVVSGALVAFAFTGNSKGKDINTIKSLRVLRVLRPLKTIKRLPKLKAVFDCVVNSLKNVFNILIVYMLFMFIFAVVAVQLFKGKFFHCTDESKEFEKDCRGKYLLYEKNEVKARDREWKKYEFHYDNVLWALLTLFTVSTGEGWPQVLKHSVDATFENQGPSPGYRMEMSIFYVVYFVVFPFFFVNIFVALIIITFQEQGDKMMEEYSLEKNERACIDFAISAKPLTRHMPQDKRSFQYRMWQFVVSPPFEYTIMAMIALNTIVLMMKFYGASVAYENALRVFNIVFTSLFSLECVLKVMAFGILNYFRDAWNIFDFVTVLGSITDILVTEFGNNFINLSFLRLFRAARLIKLLRQGYTIRILLWTFVQSFKALPYVCLLIAMLFFIYAIIGMQVFGNIGIDVEDEDSDEDEFQITEHNNFRTFFQALMLLFRSATGEAWHNIMLSCLSGKPCDKNSGILTADCGNEFAYFYFVSFIFLCSFLMLNLFVAVIMDNFEYLTRDSSILGPHHLDEYVRVWAEYDPAACGRIHYKDMYSLLRVISPPLGLGKKCPHRVACKRLLRMDLPVADDNTVHFNSTLMALIRTALDIKIAKGRFSSLGYKAEALVSPWATCSLRALSIPASSEAGQKGHGWYGSVLGSQPVSRLPCGADKQQMDAELRKEMMAIWPNLSQKTLDLLVTPHKSTDLTVGKIYAAMMIMEYYRQSKAKKLQAMREEQNRTPLMFQRMEPPSPTQEGGPGQNALPSAQLDPGGGLMARESGLKESPSWVTQRAQEMFQKTGTWSPERGPPTDMPNSQPNSQSVEMREMGTDGYSDSEHYLPMEGQARAASMPRLPAENQTISDTSPMKRSASVLGPKARRLEDYSLERVPPEENQRHHQRRRDRDRDRGHRASERSLGRYTDVDTGLGTDLSMTTQSGDLPSKERDQERGRPKDRKHRQHHHHHHHHHPAPPDKERYAQERPDHGRARAREQRWSRSPSEGREHMAHRQGSSSVSGSPAPSTSGTSTPRRGRRQLPQTPSTPRPHVSYSPVIRKAGAPGAPQQQQQQPAAARPGRAATSGPRRYPGPAAEPLAGERPATGGHGSSRSPGMERRAPGPARSESPRACRHGGPRWPTSGPHMSEGPSGPRHHGYYRGSDYDEADGPGGEEAVAGPYDAPPLPRHTSSGAAGRSPRTPRAHGPACASPSRHGRRLPNGYYPVHGVARPRGPGSRKGLHEPYSESDDDWC</sequence>
<evidence type="ECO:0000313" key="26">
    <source>
        <dbReference type="EMBL" id="MBZ3891256.1"/>
    </source>
</evidence>
<evidence type="ECO:0000256" key="2">
    <source>
        <dbReference type="ARBA" id="ARBA00022448"/>
    </source>
</evidence>
<dbReference type="InterPro" id="IPR027359">
    <property type="entry name" value="Volt_channel_dom_sf"/>
</dbReference>
<dbReference type="FunFam" id="1.10.287.70:FF:000023">
    <property type="entry name" value="Voltage-dependent R-type calcium channel subunit alpha"/>
    <property type="match status" value="1"/>
</dbReference>
<feature type="transmembrane region" description="Helical" evidence="24">
    <location>
        <begin position="183"/>
        <end position="201"/>
    </location>
</feature>
<keyword evidence="16" id="KW-0407">Ion channel</keyword>
<feature type="transmembrane region" description="Helical" evidence="24">
    <location>
        <begin position="785"/>
        <end position="807"/>
    </location>
</feature>
<feature type="transmembrane region" description="Helical" evidence="24">
    <location>
        <begin position="1898"/>
        <end position="1916"/>
    </location>
</feature>
<dbReference type="Pfam" id="PF16905">
    <property type="entry name" value="GPHH"/>
    <property type="match status" value="1"/>
</dbReference>
<feature type="compositionally biased region" description="Low complexity" evidence="23">
    <location>
        <begin position="2559"/>
        <end position="2581"/>
    </location>
</feature>
<feature type="compositionally biased region" description="Basic and acidic residues" evidence="23">
    <location>
        <begin position="2383"/>
        <end position="2421"/>
    </location>
</feature>
<keyword evidence="12 24" id="KW-1133">Transmembrane helix</keyword>
<feature type="compositionally biased region" description="Polar residues" evidence="23">
    <location>
        <begin position="2361"/>
        <end position="2371"/>
    </location>
</feature>
<dbReference type="GO" id="GO:0045202">
    <property type="term" value="C:synapse"/>
    <property type="evidence" value="ECO:0007669"/>
    <property type="project" value="GOC"/>
</dbReference>
<evidence type="ECO:0000256" key="17">
    <source>
        <dbReference type="ARBA" id="ARBA00036634"/>
    </source>
</evidence>
<dbReference type="GO" id="GO:0098703">
    <property type="term" value="P:calcium ion import across plasma membrane"/>
    <property type="evidence" value="ECO:0007669"/>
    <property type="project" value="TreeGrafter"/>
</dbReference>
<feature type="compositionally biased region" description="Basic and acidic residues" evidence="23">
    <location>
        <begin position="2328"/>
        <end position="2344"/>
    </location>
</feature>
<evidence type="ECO:0000256" key="23">
    <source>
        <dbReference type="SAM" id="MobiDB-lite"/>
    </source>
</evidence>
<feature type="transmembrane region" description="Helical" evidence="24">
    <location>
        <begin position="1522"/>
        <end position="1539"/>
    </location>
</feature>
<feature type="transmembrane region" description="Helical" evidence="24">
    <location>
        <begin position="861"/>
        <end position="885"/>
    </location>
</feature>
<evidence type="ECO:0000256" key="18">
    <source>
        <dbReference type="ARBA" id="ARBA00037936"/>
    </source>
</evidence>
<dbReference type="InterPro" id="IPR002077">
    <property type="entry name" value="VDCCAlpha1"/>
</dbReference>
<keyword evidence="4" id="KW-0597">Phosphoprotein</keyword>
<feature type="transmembrane region" description="Helical" evidence="24">
    <location>
        <begin position="1994"/>
        <end position="2018"/>
    </location>
</feature>
<feature type="compositionally biased region" description="Polar residues" evidence="23">
    <location>
        <begin position="2317"/>
        <end position="2327"/>
    </location>
</feature>
<dbReference type="GO" id="GO:0007268">
    <property type="term" value="P:chemical synaptic transmission"/>
    <property type="evidence" value="ECO:0007669"/>
    <property type="project" value="TreeGrafter"/>
</dbReference>
<evidence type="ECO:0000256" key="20">
    <source>
        <dbReference type="PIRSR" id="PIRSR602077-3"/>
    </source>
</evidence>
<feature type="transmembrane region" description="Helical" evidence="24">
    <location>
        <begin position="569"/>
        <end position="590"/>
    </location>
</feature>
<feature type="binding site" evidence="19">
    <location>
        <position position="379"/>
    </location>
    <ligand>
        <name>Ca(2+)</name>
        <dbReference type="ChEBI" id="CHEBI:29108"/>
    </ligand>
</feature>
<evidence type="ECO:0000256" key="6">
    <source>
        <dbReference type="ARBA" id="ARBA00022673"/>
    </source>
</evidence>
<keyword evidence="10 19" id="KW-0106">Calcium</keyword>
<evidence type="ECO:0000256" key="14">
    <source>
        <dbReference type="ARBA" id="ARBA00023136"/>
    </source>
</evidence>
<dbReference type="FunFam" id="1.20.120.350:FF:000015">
    <property type="entry name" value="Voltage-dependent N-type calcium channel subunit alpha"/>
    <property type="match status" value="1"/>
</dbReference>
<feature type="transmembrane region" description="Helical" evidence="24">
    <location>
        <begin position="665"/>
        <end position="684"/>
    </location>
</feature>
<gene>
    <name evidence="26" type="ORF">SUZIE_212050</name>
</gene>
<feature type="transmembrane region" description="Helical" evidence="24">
    <location>
        <begin position="151"/>
        <end position="171"/>
    </location>
</feature>
<evidence type="ECO:0000256" key="19">
    <source>
        <dbReference type="PIRSR" id="PIRSR602077-1"/>
    </source>
</evidence>
<feature type="transmembrane region" description="Helical" evidence="24">
    <location>
        <begin position="112"/>
        <end position="131"/>
    </location>
</feature>
<feature type="binding site" evidence="19">
    <location>
        <position position="839"/>
    </location>
    <ligand>
        <name>Ca(2+)</name>
        <dbReference type="ChEBI" id="CHEBI:29108"/>
    </ligand>
</feature>
<feature type="transmembrane region" description="Helical" evidence="24">
    <location>
        <begin position="255"/>
        <end position="278"/>
    </location>
</feature>
<feature type="transmembrane region" description="Helical" evidence="24">
    <location>
        <begin position="1777"/>
        <end position="1795"/>
    </location>
</feature>
<feature type="transmembrane region" description="Helical" evidence="24">
    <location>
        <begin position="398"/>
        <end position="420"/>
    </location>
</feature>
<accession>A0AA41TAR0</accession>
<feature type="transmembrane region" description="Helical" evidence="24">
    <location>
        <begin position="1696"/>
        <end position="1721"/>
    </location>
</feature>
<keyword evidence="2" id="KW-0813">Transport</keyword>
<evidence type="ECO:0000256" key="12">
    <source>
        <dbReference type="ARBA" id="ARBA00022989"/>
    </source>
</evidence>
<evidence type="ECO:0000256" key="24">
    <source>
        <dbReference type="SAM" id="Phobius"/>
    </source>
</evidence>
<keyword evidence="7 24" id="KW-0812">Transmembrane</keyword>
<organism evidence="26 27">
    <name type="scientific">Sciurus carolinensis</name>
    <name type="common">Eastern gray squirrel</name>
    <dbReference type="NCBI Taxonomy" id="30640"/>
    <lineage>
        <taxon>Eukaryota</taxon>
        <taxon>Metazoa</taxon>
        <taxon>Chordata</taxon>
        <taxon>Craniata</taxon>
        <taxon>Vertebrata</taxon>
        <taxon>Euteleostomi</taxon>
        <taxon>Mammalia</taxon>
        <taxon>Eutheria</taxon>
        <taxon>Euarchontoglires</taxon>
        <taxon>Glires</taxon>
        <taxon>Rodentia</taxon>
        <taxon>Sciuromorpha</taxon>
        <taxon>Sciuridae</taxon>
        <taxon>Sciurinae</taxon>
        <taxon>Sciurini</taxon>
        <taxon>Sciurus</taxon>
    </lineage>
</organism>
<dbReference type="SMART" id="SM01062">
    <property type="entry name" value="Ca_chan_IQ"/>
    <property type="match status" value="1"/>
</dbReference>
<dbReference type="GO" id="GO:0008331">
    <property type="term" value="F:high voltage-gated calcium channel activity"/>
    <property type="evidence" value="ECO:0007669"/>
    <property type="project" value="TreeGrafter"/>
</dbReference>
<keyword evidence="9" id="KW-0677">Repeat</keyword>
<feature type="compositionally biased region" description="Low complexity" evidence="23">
    <location>
        <begin position="2514"/>
        <end position="2532"/>
    </location>
</feature>
<evidence type="ECO:0000256" key="16">
    <source>
        <dbReference type="ARBA" id="ARBA00023303"/>
    </source>
</evidence>
<keyword evidence="13" id="KW-0406">Ion transport</keyword>
<comment type="subcellular location">
    <subcellularLocation>
        <location evidence="1">Cell membrane</location>
        <topology evidence="1">Multi-pass membrane protein</topology>
    </subcellularLocation>
    <subcellularLocation>
        <location evidence="21">Membrane</location>
        <topology evidence="21">Multi-pass membrane protein</topology>
    </subcellularLocation>
</comment>
<feature type="transmembrane region" description="Helical" evidence="24">
    <location>
        <begin position="1807"/>
        <end position="1830"/>
    </location>
</feature>
<keyword evidence="27" id="KW-1185">Reference proteome</keyword>
<keyword evidence="8 19" id="KW-0479">Metal-binding</keyword>
<dbReference type="PANTHER" id="PTHR45628">
    <property type="entry name" value="VOLTAGE-DEPENDENT CALCIUM CHANNEL TYPE A SUBUNIT ALPHA-1"/>
    <property type="match status" value="1"/>
</dbReference>
<feature type="transmembrane region" description="Helical" evidence="24">
    <location>
        <begin position="1584"/>
        <end position="1606"/>
    </location>
</feature>
<dbReference type="InterPro" id="IPR050599">
    <property type="entry name" value="VDCC_alpha-1_subunit"/>
</dbReference>
<proteinExistence type="inferred from homology"/>
<dbReference type="InterPro" id="IPR031649">
    <property type="entry name" value="GPHH_dom"/>
</dbReference>
<evidence type="ECO:0000256" key="21">
    <source>
        <dbReference type="RuleBase" id="RU003808"/>
    </source>
</evidence>
<dbReference type="Gene3D" id="6.10.250.2180">
    <property type="match status" value="1"/>
</dbReference>
<keyword evidence="15" id="KW-1015">Disulfide bond</keyword>
<feature type="transmembrane region" description="Helical" evidence="24">
    <location>
        <begin position="1489"/>
        <end position="1510"/>
    </location>
</feature>
<dbReference type="Gene3D" id="1.20.120.350">
    <property type="entry name" value="Voltage-gated potassium channels. Chain C"/>
    <property type="match status" value="3"/>
</dbReference>
<evidence type="ECO:0000256" key="13">
    <source>
        <dbReference type="ARBA" id="ARBA00023065"/>
    </source>
</evidence>
<dbReference type="Gene3D" id="1.10.287.70">
    <property type="match status" value="5"/>
</dbReference>
<evidence type="ECO:0000256" key="8">
    <source>
        <dbReference type="ARBA" id="ARBA00022723"/>
    </source>
</evidence>
<keyword evidence="5 21" id="KW-0109">Calcium transport</keyword>
<feature type="glycosylation site" description="N-linked (GlcNAc...) asparagine" evidence="20">
    <location>
        <position position="344"/>
    </location>
</feature>
<feature type="binding site" evidence="19">
    <location>
        <position position="1667"/>
    </location>
    <ligand>
        <name>Ca(2+)</name>
        <dbReference type="ChEBI" id="CHEBI:29108"/>
    </ligand>
</feature>
<dbReference type="InterPro" id="IPR005448">
    <property type="entry name" value="CACNA1A"/>
</dbReference>
<dbReference type="Pfam" id="PF08763">
    <property type="entry name" value="Ca_chan_IQ"/>
    <property type="match status" value="1"/>
</dbReference>
<dbReference type="FunFam" id="1.10.287.70:FF:000025">
    <property type="entry name" value="Voltage-dependent R-type calcium channel subunit alpha"/>
    <property type="match status" value="1"/>
</dbReference>
<feature type="transmembrane region" description="Helical" evidence="24">
    <location>
        <begin position="719"/>
        <end position="742"/>
    </location>
</feature>
<dbReference type="InterPro" id="IPR014873">
    <property type="entry name" value="VDCC_a1su_IQ"/>
</dbReference>
<feature type="domain" description="Voltage-dependent calcium channel alpha-1 subunit IQ" evidence="25">
    <location>
        <begin position="2209"/>
        <end position="2243"/>
    </location>
</feature>
<evidence type="ECO:0000256" key="9">
    <source>
        <dbReference type="ARBA" id="ARBA00022737"/>
    </source>
</evidence>